<protein>
    <submittedName>
        <fullName evidence="2">Zinc transporter 7</fullName>
    </submittedName>
</protein>
<keyword evidence="1" id="KW-0472">Membrane</keyword>
<dbReference type="EMBL" id="BMAC01000978">
    <property type="protein sequence ID" value="GFQ04821.1"/>
    <property type="molecule type" value="Genomic_DNA"/>
</dbReference>
<keyword evidence="1" id="KW-1133">Transmembrane helix</keyword>
<keyword evidence="1" id="KW-0812">Transmembrane</keyword>
<feature type="transmembrane region" description="Helical" evidence="1">
    <location>
        <begin position="20"/>
        <end position="39"/>
    </location>
</feature>
<dbReference type="Proteomes" id="UP000653305">
    <property type="component" value="Unassembled WGS sequence"/>
</dbReference>
<sequence>MQLRRRERVPDNGEALKLKLIAVASILVTSMIGVCLPIFSRSVPSLQRTRICSCLVKAFASGVYTGDGLHARAAGLVRRPDVGMFCRRSRGGGSRSPRSSPCCRLWSR</sequence>
<accession>A0A830CY26</accession>
<dbReference type="OrthoDB" id="448280at2759"/>
<dbReference type="AlphaFoldDB" id="A0A830CY26"/>
<name>A0A830CY26_9LAMI</name>
<gene>
    <name evidence="2" type="ORF">PHJA_002626100</name>
</gene>
<organism evidence="2 3">
    <name type="scientific">Phtheirospermum japonicum</name>
    <dbReference type="NCBI Taxonomy" id="374723"/>
    <lineage>
        <taxon>Eukaryota</taxon>
        <taxon>Viridiplantae</taxon>
        <taxon>Streptophyta</taxon>
        <taxon>Embryophyta</taxon>
        <taxon>Tracheophyta</taxon>
        <taxon>Spermatophyta</taxon>
        <taxon>Magnoliopsida</taxon>
        <taxon>eudicotyledons</taxon>
        <taxon>Gunneridae</taxon>
        <taxon>Pentapetalae</taxon>
        <taxon>asterids</taxon>
        <taxon>lamiids</taxon>
        <taxon>Lamiales</taxon>
        <taxon>Orobanchaceae</taxon>
        <taxon>Orobanchaceae incertae sedis</taxon>
        <taxon>Phtheirospermum</taxon>
    </lineage>
</organism>
<evidence type="ECO:0000256" key="1">
    <source>
        <dbReference type="SAM" id="Phobius"/>
    </source>
</evidence>
<reference evidence="2" key="1">
    <citation type="submission" date="2020-07" db="EMBL/GenBank/DDBJ databases">
        <title>Ethylene signaling mediates host invasion by parasitic plants.</title>
        <authorList>
            <person name="Yoshida S."/>
        </authorList>
    </citation>
    <scope>NUCLEOTIDE SEQUENCE</scope>
    <source>
        <strain evidence="2">Okayama</strain>
    </source>
</reference>
<evidence type="ECO:0000313" key="3">
    <source>
        <dbReference type="Proteomes" id="UP000653305"/>
    </source>
</evidence>
<proteinExistence type="predicted"/>
<evidence type="ECO:0000313" key="2">
    <source>
        <dbReference type="EMBL" id="GFQ04821.1"/>
    </source>
</evidence>
<comment type="caution">
    <text evidence="2">The sequence shown here is derived from an EMBL/GenBank/DDBJ whole genome shotgun (WGS) entry which is preliminary data.</text>
</comment>
<keyword evidence="3" id="KW-1185">Reference proteome</keyword>